<gene>
    <name evidence="2" type="ORF">GCM10010358_13130</name>
</gene>
<dbReference type="Proteomes" id="UP000619244">
    <property type="component" value="Unassembled WGS sequence"/>
</dbReference>
<protein>
    <submittedName>
        <fullName evidence="2">Uncharacterized protein</fullName>
    </submittedName>
</protein>
<sequence>MRSAWQDLLSRGDRNKGKPSYNTPYDPQVSAGRTPGPGYGTACRPIGGPECGRGVGSDITLLVGDGMSRGTVFPPATATASWRAGSPRTSSTTSPAALFTPPPGDGAVCQRHDAVSGRRVRSRFRSYAMTALTRITARPRRQDMGAATTRVKQQTPLIRTIPTPGHPPTVVRPPSHNRWHSGHCLLRRRRPNAVPSTADSHRKMNTPCL</sequence>
<evidence type="ECO:0000313" key="3">
    <source>
        <dbReference type="Proteomes" id="UP000619244"/>
    </source>
</evidence>
<keyword evidence="3" id="KW-1185">Reference proteome</keyword>
<comment type="caution">
    <text evidence="2">The sequence shown here is derived from an EMBL/GenBank/DDBJ whole genome shotgun (WGS) entry which is preliminary data.</text>
</comment>
<reference evidence="2" key="2">
    <citation type="submission" date="2020-09" db="EMBL/GenBank/DDBJ databases">
        <authorList>
            <person name="Sun Q."/>
            <person name="Ohkuma M."/>
        </authorList>
    </citation>
    <scope>NUCLEOTIDE SEQUENCE</scope>
    <source>
        <strain evidence="2">JCM 4790</strain>
    </source>
</reference>
<feature type="region of interest" description="Disordered" evidence="1">
    <location>
        <begin position="158"/>
        <end position="177"/>
    </location>
</feature>
<proteinExistence type="predicted"/>
<accession>A0A918KGJ1</accession>
<organism evidence="2 3">
    <name type="scientific">Streptomyces minutiscleroticus</name>
    <dbReference type="NCBI Taxonomy" id="68238"/>
    <lineage>
        <taxon>Bacteria</taxon>
        <taxon>Bacillati</taxon>
        <taxon>Actinomycetota</taxon>
        <taxon>Actinomycetes</taxon>
        <taxon>Kitasatosporales</taxon>
        <taxon>Streptomycetaceae</taxon>
        <taxon>Streptomyces</taxon>
    </lineage>
</organism>
<reference evidence="2" key="1">
    <citation type="journal article" date="2014" name="Int. J. Syst. Evol. Microbiol.">
        <title>Complete genome sequence of Corynebacterium casei LMG S-19264T (=DSM 44701T), isolated from a smear-ripened cheese.</title>
        <authorList>
            <consortium name="US DOE Joint Genome Institute (JGI-PGF)"/>
            <person name="Walter F."/>
            <person name="Albersmeier A."/>
            <person name="Kalinowski J."/>
            <person name="Ruckert C."/>
        </authorList>
    </citation>
    <scope>NUCLEOTIDE SEQUENCE</scope>
    <source>
        <strain evidence="2">JCM 4790</strain>
    </source>
</reference>
<feature type="region of interest" description="Disordered" evidence="1">
    <location>
        <begin position="1"/>
        <end position="36"/>
    </location>
</feature>
<evidence type="ECO:0000256" key="1">
    <source>
        <dbReference type="SAM" id="MobiDB-lite"/>
    </source>
</evidence>
<feature type="region of interest" description="Disordered" evidence="1">
    <location>
        <begin position="78"/>
        <end position="105"/>
    </location>
</feature>
<name>A0A918KGJ1_9ACTN</name>
<dbReference type="AlphaFoldDB" id="A0A918KGJ1"/>
<evidence type="ECO:0000313" key="2">
    <source>
        <dbReference type="EMBL" id="GGX59995.1"/>
    </source>
</evidence>
<dbReference type="EMBL" id="BMVU01000003">
    <property type="protein sequence ID" value="GGX59995.1"/>
    <property type="molecule type" value="Genomic_DNA"/>
</dbReference>